<evidence type="ECO:0000256" key="6">
    <source>
        <dbReference type="ARBA" id="ARBA00022723"/>
    </source>
</evidence>
<evidence type="ECO:0000259" key="12">
    <source>
        <dbReference type="PROSITE" id="PS51081"/>
    </source>
</evidence>
<dbReference type="Gene3D" id="3.30.40.10">
    <property type="entry name" value="Zinc/RING finger domain, C3HC4 (zinc finger)"/>
    <property type="match status" value="2"/>
</dbReference>
<evidence type="ECO:0000256" key="1">
    <source>
        <dbReference type="ARBA" id="ARBA00000900"/>
    </source>
</evidence>
<dbReference type="AlphaFoldDB" id="A0A2J7PKR1"/>
<name>A0A2J7PKR1_9NEOP</name>
<dbReference type="PROSITE" id="PS51081">
    <property type="entry name" value="ZF_SIAH"/>
    <property type="match status" value="1"/>
</dbReference>
<gene>
    <name evidence="13" type="ORF">B7P43_G04209</name>
</gene>
<dbReference type="EMBL" id="NEVH01024534">
    <property type="protein sequence ID" value="PNF16918.1"/>
    <property type="molecule type" value="Genomic_DNA"/>
</dbReference>
<dbReference type="Gene3D" id="2.60.210.10">
    <property type="entry name" value="Apoptosis, Tumor Necrosis Factor Receptor Associated Protein 2, Chain A"/>
    <property type="match status" value="1"/>
</dbReference>
<dbReference type="InterPro" id="IPR001841">
    <property type="entry name" value="Znf_RING"/>
</dbReference>
<keyword evidence="8" id="KW-0833">Ubl conjugation pathway</keyword>
<dbReference type="Pfam" id="PF21362">
    <property type="entry name" value="Sina_RING"/>
    <property type="match status" value="1"/>
</dbReference>
<comment type="catalytic activity">
    <reaction evidence="1">
        <text>S-ubiquitinyl-[E2 ubiquitin-conjugating enzyme]-L-cysteine + [acceptor protein]-L-lysine = [E2 ubiquitin-conjugating enzyme]-L-cysteine + N(6)-ubiquitinyl-[acceptor protein]-L-lysine.</text>
        <dbReference type="EC" id="2.3.2.27"/>
    </reaction>
</comment>
<comment type="pathway">
    <text evidence="2">Protein modification; protein ubiquitination.</text>
</comment>
<keyword evidence="9" id="KW-0862">Zinc</keyword>
<evidence type="ECO:0000313" key="13">
    <source>
        <dbReference type="EMBL" id="PNF16918.1"/>
    </source>
</evidence>
<dbReference type="FunFam" id="3.30.40.10:FF:000041">
    <property type="entry name" value="E3 ubiquitin-protein ligase SINAT3"/>
    <property type="match status" value="1"/>
</dbReference>
<dbReference type="InParanoid" id="A0A2J7PKR1"/>
<comment type="similarity">
    <text evidence="3">Belongs to the SINA (Seven in absentia) family.</text>
</comment>
<dbReference type="InterPro" id="IPR004162">
    <property type="entry name" value="SINA-like_animal"/>
</dbReference>
<evidence type="ECO:0000256" key="7">
    <source>
        <dbReference type="ARBA" id="ARBA00022771"/>
    </source>
</evidence>
<dbReference type="UniPathway" id="UPA00143"/>
<dbReference type="STRING" id="105785.A0A2J7PKR1"/>
<evidence type="ECO:0000256" key="8">
    <source>
        <dbReference type="ARBA" id="ARBA00022786"/>
    </source>
</evidence>
<dbReference type="GO" id="GO:0016567">
    <property type="term" value="P:protein ubiquitination"/>
    <property type="evidence" value="ECO:0007669"/>
    <property type="project" value="UniProtKB-UniPathway"/>
</dbReference>
<dbReference type="SUPFAM" id="SSF49599">
    <property type="entry name" value="TRAF domain-like"/>
    <property type="match status" value="1"/>
</dbReference>
<dbReference type="InterPro" id="IPR013010">
    <property type="entry name" value="Znf_SIAH"/>
</dbReference>
<dbReference type="GO" id="GO:0061630">
    <property type="term" value="F:ubiquitin protein ligase activity"/>
    <property type="evidence" value="ECO:0007669"/>
    <property type="project" value="UniProtKB-EC"/>
</dbReference>
<dbReference type="PANTHER" id="PTHR45877:SF2">
    <property type="entry name" value="E3 UBIQUITIN-PROTEIN LIGASE SINA-RELATED"/>
    <property type="match status" value="1"/>
</dbReference>
<evidence type="ECO:0000256" key="4">
    <source>
        <dbReference type="ARBA" id="ARBA00012483"/>
    </source>
</evidence>
<dbReference type="OrthoDB" id="4788989at2759"/>
<keyword evidence="6" id="KW-0479">Metal-binding</keyword>
<evidence type="ECO:0000256" key="10">
    <source>
        <dbReference type="PROSITE-ProRule" id="PRU00455"/>
    </source>
</evidence>
<sequence>MATLTKELLKELECPVCLEYFRQPIILCTNGHSVCGKCTAQLEKCPLCRSDFLQARNRTLETVTSKLKVACRNREFGCNAAFTLVNITEHESKCQWRPYKCPMQNCTSECRLTDLRKHLINVHRAYLNAETQNSITSLTNFGREPTSNWCRPILFCDEVFVHVCTVRDSTLYTCVLHVGPEEKTTKFTYCIQIMGRKGTFAVRNYTCGMDQIISCGICTRFDYQFAKKCAGHKNILKMNVHLGLRG</sequence>
<dbReference type="SUPFAM" id="SSF57850">
    <property type="entry name" value="RING/U-box"/>
    <property type="match status" value="1"/>
</dbReference>
<protein>
    <recommendedName>
        <fullName evidence="4">RING-type E3 ubiquitin transferase</fullName>
        <ecNumber evidence="4">2.3.2.27</ecNumber>
    </recommendedName>
</protein>
<keyword evidence="14" id="KW-1185">Reference proteome</keyword>
<dbReference type="InterPro" id="IPR008974">
    <property type="entry name" value="TRAF-like"/>
</dbReference>
<dbReference type="GO" id="GO:0043161">
    <property type="term" value="P:proteasome-mediated ubiquitin-dependent protein catabolic process"/>
    <property type="evidence" value="ECO:0007669"/>
    <property type="project" value="TreeGrafter"/>
</dbReference>
<feature type="domain" description="RING-type" evidence="11">
    <location>
        <begin position="14"/>
        <end position="49"/>
    </location>
</feature>
<evidence type="ECO:0000259" key="11">
    <source>
        <dbReference type="PROSITE" id="PS50089"/>
    </source>
</evidence>
<dbReference type="EC" id="2.3.2.27" evidence="4"/>
<dbReference type="GO" id="GO:0008270">
    <property type="term" value="F:zinc ion binding"/>
    <property type="evidence" value="ECO:0007669"/>
    <property type="project" value="UniProtKB-KW"/>
</dbReference>
<evidence type="ECO:0000256" key="2">
    <source>
        <dbReference type="ARBA" id="ARBA00004906"/>
    </source>
</evidence>
<dbReference type="GO" id="GO:0005737">
    <property type="term" value="C:cytoplasm"/>
    <property type="evidence" value="ECO:0007669"/>
    <property type="project" value="TreeGrafter"/>
</dbReference>
<organism evidence="13 14">
    <name type="scientific">Cryptotermes secundus</name>
    <dbReference type="NCBI Taxonomy" id="105785"/>
    <lineage>
        <taxon>Eukaryota</taxon>
        <taxon>Metazoa</taxon>
        <taxon>Ecdysozoa</taxon>
        <taxon>Arthropoda</taxon>
        <taxon>Hexapoda</taxon>
        <taxon>Insecta</taxon>
        <taxon>Pterygota</taxon>
        <taxon>Neoptera</taxon>
        <taxon>Polyneoptera</taxon>
        <taxon>Dictyoptera</taxon>
        <taxon>Blattodea</taxon>
        <taxon>Blattoidea</taxon>
        <taxon>Termitoidae</taxon>
        <taxon>Kalotermitidae</taxon>
        <taxon>Cryptotermitinae</taxon>
        <taxon>Cryptotermes</taxon>
    </lineage>
</organism>
<evidence type="ECO:0000256" key="3">
    <source>
        <dbReference type="ARBA" id="ARBA00009119"/>
    </source>
</evidence>
<dbReference type="Pfam" id="PF21361">
    <property type="entry name" value="Sina_ZnF"/>
    <property type="match status" value="1"/>
</dbReference>
<dbReference type="GO" id="GO:0031624">
    <property type="term" value="F:ubiquitin conjugating enzyme binding"/>
    <property type="evidence" value="ECO:0007669"/>
    <property type="project" value="TreeGrafter"/>
</dbReference>
<keyword evidence="5" id="KW-0808">Transferase</keyword>
<accession>A0A2J7PKR1</accession>
<dbReference type="PROSITE" id="PS50089">
    <property type="entry name" value="ZF_RING_2"/>
    <property type="match status" value="1"/>
</dbReference>
<evidence type="ECO:0000256" key="9">
    <source>
        <dbReference type="ARBA" id="ARBA00022833"/>
    </source>
</evidence>
<dbReference type="InterPro" id="IPR049548">
    <property type="entry name" value="Sina-like_RING"/>
</dbReference>
<feature type="domain" description="SIAH-type" evidence="12">
    <location>
        <begin position="66"/>
        <end position="124"/>
    </location>
</feature>
<evidence type="ECO:0000313" key="14">
    <source>
        <dbReference type="Proteomes" id="UP000235965"/>
    </source>
</evidence>
<reference evidence="13 14" key="1">
    <citation type="submission" date="2017-12" db="EMBL/GenBank/DDBJ databases">
        <title>Hemimetabolous genomes reveal molecular basis of termite eusociality.</title>
        <authorList>
            <person name="Harrison M.C."/>
            <person name="Jongepier E."/>
            <person name="Robertson H.M."/>
            <person name="Arning N."/>
            <person name="Bitard-Feildel T."/>
            <person name="Chao H."/>
            <person name="Childers C.P."/>
            <person name="Dinh H."/>
            <person name="Doddapaneni H."/>
            <person name="Dugan S."/>
            <person name="Gowin J."/>
            <person name="Greiner C."/>
            <person name="Han Y."/>
            <person name="Hu H."/>
            <person name="Hughes D.S.T."/>
            <person name="Huylmans A.-K."/>
            <person name="Kemena C."/>
            <person name="Kremer L.P.M."/>
            <person name="Lee S.L."/>
            <person name="Lopez-Ezquerra A."/>
            <person name="Mallet L."/>
            <person name="Monroy-Kuhn J.M."/>
            <person name="Moser A."/>
            <person name="Murali S.C."/>
            <person name="Muzny D.M."/>
            <person name="Otani S."/>
            <person name="Piulachs M.-D."/>
            <person name="Poelchau M."/>
            <person name="Qu J."/>
            <person name="Schaub F."/>
            <person name="Wada-Katsumata A."/>
            <person name="Worley K.C."/>
            <person name="Xie Q."/>
            <person name="Ylla G."/>
            <person name="Poulsen M."/>
            <person name="Gibbs R.A."/>
            <person name="Schal C."/>
            <person name="Richards S."/>
            <person name="Belles X."/>
            <person name="Korb J."/>
            <person name="Bornberg-Bauer E."/>
        </authorList>
    </citation>
    <scope>NUCLEOTIDE SEQUENCE [LARGE SCALE GENOMIC DNA]</scope>
    <source>
        <tissue evidence="13">Whole body</tissue>
    </source>
</reference>
<comment type="caution">
    <text evidence="13">The sequence shown here is derived from an EMBL/GenBank/DDBJ whole genome shotgun (WGS) entry which is preliminary data.</text>
</comment>
<keyword evidence="7 10" id="KW-0863">Zinc-finger</keyword>
<proteinExistence type="inferred from homology"/>
<evidence type="ECO:0000256" key="5">
    <source>
        <dbReference type="ARBA" id="ARBA00022679"/>
    </source>
</evidence>
<dbReference type="Proteomes" id="UP000235965">
    <property type="component" value="Unassembled WGS sequence"/>
</dbReference>
<dbReference type="InterPro" id="IPR013083">
    <property type="entry name" value="Znf_RING/FYVE/PHD"/>
</dbReference>
<dbReference type="PANTHER" id="PTHR45877">
    <property type="entry name" value="E3 UBIQUITIN-PROTEIN LIGASE SIAH2"/>
    <property type="match status" value="1"/>
</dbReference>